<dbReference type="Gene3D" id="3.40.50.300">
    <property type="entry name" value="P-loop containing nucleotide triphosphate hydrolases"/>
    <property type="match status" value="1"/>
</dbReference>
<dbReference type="InterPro" id="IPR039421">
    <property type="entry name" value="Type_1_exporter"/>
</dbReference>
<dbReference type="PANTHER" id="PTHR24221:SF654">
    <property type="entry name" value="ATP-BINDING CASSETTE SUB-FAMILY B MEMBER 6"/>
    <property type="match status" value="1"/>
</dbReference>
<dbReference type="SUPFAM" id="SSF52540">
    <property type="entry name" value="P-loop containing nucleoside triphosphate hydrolases"/>
    <property type="match status" value="1"/>
</dbReference>
<organism evidence="4 5">
    <name type="scientific">Alicyclobacillus fastidiosus</name>
    <dbReference type="NCBI Taxonomy" id="392011"/>
    <lineage>
        <taxon>Bacteria</taxon>
        <taxon>Bacillati</taxon>
        <taxon>Bacillota</taxon>
        <taxon>Bacilli</taxon>
        <taxon>Bacillales</taxon>
        <taxon>Alicyclobacillaceae</taxon>
        <taxon>Alicyclobacillus</taxon>
    </lineage>
</organism>
<accession>A0ABY6ZP70</accession>
<dbReference type="GO" id="GO:0005524">
    <property type="term" value="F:ATP binding"/>
    <property type="evidence" value="ECO:0007669"/>
    <property type="project" value="UniProtKB-KW"/>
</dbReference>
<dbReference type="PROSITE" id="PS00211">
    <property type="entry name" value="ABC_TRANSPORTER_1"/>
    <property type="match status" value="1"/>
</dbReference>
<evidence type="ECO:0000313" key="5">
    <source>
        <dbReference type="Proteomes" id="UP001164761"/>
    </source>
</evidence>
<reference evidence="4" key="1">
    <citation type="submission" date="2022-08" db="EMBL/GenBank/DDBJ databases">
        <title>Alicyclobacillus fastidiosus DSM 17978, complete genome.</title>
        <authorList>
            <person name="Wang Q."/>
            <person name="Cai R."/>
            <person name="Wang Z."/>
        </authorList>
    </citation>
    <scope>NUCLEOTIDE SEQUENCE</scope>
    <source>
        <strain evidence="4">DSM 17978</strain>
    </source>
</reference>
<evidence type="ECO:0000313" key="4">
    <source>
        <dbReference type="EMBL" id="WAH44634.1"/>
    </source>
</evidence>
<keyword evidence="1" id="KW-0547">Nucleotide-binding</keyword>
<gene>
    <name evidence="4" type="ORF">NZD89_15925</name>
</gene>
<dbReference type="InterPro" id="IPR003439">
    <property type="entry name" value="ABC_transporter-like_ATP-bd"/>
</dbReference>
<dbReference type="Pfam" id="PF00005">
    <property type="entry name" value="ABC_tran"/>
    <property type="match status" value="1"/>
</dbReference>
<dbReference type="InterPro" id="IPR003593">
    <property type="entry name" value="AAA+_ATPase"/>
</dbReference>
<protein>
    <submittedName>
        <fullName evidence="4">ATP-binding cassette domain-containing protein</fullName>
    </submittedName>
</protein>
<feature type="domain" description="ABC transporter" evidence="3">
    <location>
        <begin position="1"/>
        <end position="216"/>
    </location>
</feature>
<name>A0ABY6ZP70_9BACL</name>
<evidence type="ECO:0000256" key="1">
    <source>
        <dbReference type="ARBA" id="ARBA00022741"/>
    </source>
</evidence>
<proteinExistence type="predicted"/>
<dbReference type="SMART" id="SM00382">
    <property type="entry name" value="AAA"/>
    <property type="match status" value="1"/>
</dbReference>
<dbReference type="Proteomes" id="UP001164761">
    <property type="component" value="Chromosome"/>
</dbReference>
<keyword evidence="5" id="KW-1185">Reference proteome</keyword>
<keyword evidence="2 4" id="KW-0067">ATP-binding</keyword>
<dbReference type="PROSITE" id="PS50893">
    <property type="entry name" value="ABC_TRANSPORTER_2"/>
    <property type="match status" value="1"/>
</dbReference>
<dbReference type="InterPro" id="IPR017871">
    <property type="entry name" value="ABC_transporter-like_CS"/>
</dbReference>
<evidence type="ECO:0000256" key="2">
    <source>
        <dbReference type="ARBA" id="ARBA00022840"/>
    </source>
</evidence>
<dbReference type="EMBL" id="CP104067">
    <property type="protein sequence ID" value="WAH44634.1"/>
    <property type="molecule type" value="Genomic_DNA"/>
</dbReference>
<sequence length="235" mass="26127">MSCTIPAGAVVALVGPSGAGKSTLFHLILRFYEPTSGRILIDDTPIHQFPVRDLRQLISYVPQETHLFSGTIRENLRYGRPSASDSDIVSAAKDANIHDFIASLPNGYGTEIGERGLRLSGGQRQRISIARAILKDAPILLLDEATSALDSETELLIQDALDKLMKHRTTIVIAHRLSTVRNADAIFVMDNGHMVEQGTHYELIQQKGLYSHLYRLQFREETVTVLERDPNVEII</sequence>
<dbReference type="InterPro" id="IPR027417">
    <property type="entry name" value="P-loop_NTPase"/>
</dbReference>
<evidence type="ECO:0000259" key="3">
    <source>
        <dbReference type="PROSITE" id="PS50893"/>
    </source>
</evidence>
<dbReference type="PANTHER" id="PTHR24221">
    <property type="entry name" value="ATP-BINDING CASSETTE SUB-FAMILY B"/>
    <property type="match status" value="1"/>
</dbReference>